<keyword evidence="3" id="KW-1185">Reference proteome</keyword>
<name>A0AA39MDR9_9AGAR</name>
<comment type="caution">
    <text evidence="2">The sequence shown here is derived from an EMBL/GenBank/DDBJ whole genome shotgun (WGS) entry which is preliminary data.</text>
</comment>
<dbReference type="EMBL" id="JAUEPT010000180">
    <property type="protein sequence ID" value="KAK0430009.1"/>
    <property type="molecule type" value="Genomic_DNA"/>
</dbReference>
<organism evidence="2 3">
    <name type="scientific">Armillaria borealis</name>
    <dbReference type="NCBI Taxonomy" id="47425"/>
    <lineage>
        <taxon>Eukaryota</taxon>
        <taxon>Fungi</taxon>
        <taxon>Dikarya</taxon>
        <taxon>Basidiomycota</taxon>
        <taxon>Agaricomycotina</taxon>
        <taxon>Agaricomycetes</taxon>
        <taxon>Agaricomycetidae</taxon>
        <taxon>Agaricales</taxon>
        <taxon>Marasmiineae</taxon>
        <taxon>Physalacriaceae</taxon>
        <taxon>Armillaria</taxon>
    </lineage>
</organism>
<dbReference type="AlphaFoldDB" id="A0AA39MDR9"/>
<proteinExistence type="predicted"/>
<feature type="region of interest" description="Disordered" evidence="1">
    <location>
        <begin position="161"/>
        <end position="215"/>
    </location>
</feature>
<protein>
    <submittedName>
        <fullName evidence="2">Uncharacterized protein</fullName>
    </submittedName>
</protein>
<accession>A0AA39MDR9</accession>
<gene>
    <name evidence="2" type="ORF">EV421DRAFT_1861496</name>
</gene>
<evidence type="ECO:0000313" key="2">
    <source>
        <dbReference type="EMBL" id="KAK0430009.1"/>
    </source>
</evidence>
<evidence type="ECO:0000313" key="3">
    <source>
        <dbReference type="Proteomes" id="UP001175226"/>
    </source>
</evidence>
<sequence length="215" mass="24169">MPQKYTPFDAEVPDPNKLPRSKWGGLLQLAVAKVDSSFYFQLECEDHIVRLVKGDRAPAPPPTSRRTADLSPEWYKIVYSTLLRGEVEVRDDADLELFVWAYLYSEANERVHIWRGLRAEMIQLTRPFFAAHLPSAYTDNSGLLKAASAIASVFATKTPVEPPPLTPSSMDENKPPLLCPSSSSSHTGDVDSDDDNRDRPFRRRKHIVSSDTVDL</sequence>
<dbReference type="Proteomes" id="UP001175226">
    <property type="component" value="Unassembled WGS sequence"/>
</dbReference>
<evidence type="ECO:0000256" key="1">
    <source>
        <dbReference type="SAM" id="MobiDB-lite"/>
    </source>
</evidence>
<reference evidence="2" key="1">
    <citation type="submission" date="2023-06" db="EMBL/GenBank/DDBJ databases">
        <authorList>
            <consortium name="Lawrence Berkeley National Laboratory"/>
            <person name="Ahrendt S."/>
            <person name="Sahu N."/>
            <person name="Indic B."/>
            <person name="Wong-Bajracharya J."/>
            <person name="Merenyi Z."/>
            <person name="Ke H.-M."/>
            <person name="Monk M."/>
            <person name="Kocsube S."/>
            <person name="Drula E."/>
            <person name="Lipzen A."/>
            <person name="Balint B."/>
            <person name="Henrissat B."/>
            <person name="Andreopoulos B."/>
            <person name="Martin F.M."/>
            <person name="Harder C.B."/>
            <person name="Rigling D."/>
            <person name="Ford K.L."/>
            <person name="Foster G.D."/>
            <person name="Pangilinan J."/>
            <person name="Papanicolaou A."/>
            <person name="Barry K."/>
            <person name="LaButti K."/>
            <person name="Viragh M."/>
            <person name="Koriabine M."/>
            <person name="Yan M."/>
            <person name="Riley R."/>
            <person name="Champramary S."/>
            <person name="Plett K.L."/>
            <person name="Tsai I.J."/>
            <person name="Slot J."/>
            <person name="Sipos G."/>
            <person name="Plett J."/>
            <person name="Nagy L.G."/>
            <person name="Grigoriev I.V."/>
        </authorList>
    </citation>
    <scope>NUCLEOTIDE SEQUENCE</scope>
    <source>
        <strain evidence="2">FPL87.14</strain>
    </source>
</reference>